<evidence type="ECO:0000313" key="3">
    <source>
        <dbReference type="Proteomes" id="UP001164746"/>
    </source>
</evidence>
<keyword evidence="1" id="KW-0812">Transmembrane</keyword>
<feature type="transmembrane region" description="Helical" evidence="1">
    <location>
        <begin position="43"/>
        <end position="67"/>
    </location>
</feature>
<evidence type="ECO:0000313" key="2">
    <source>
        <dbReference type="EMBL" id="WAR15535.1"/>
    </source>
</evidence>
<reference evidence="2" key="1">
    <citation type="submission" date="2022-11" db="EMBL/GenBank/DDBJ databases">
        <title>Centuries of genome instability and evolution in soft-shell clam transmissible cancer (bioRxiv).</title>
        <authorList>
            <person name="Hart S.F.M."/>
            <person name="Yonemitsu M.A."/>
            <person name="Giersch R.M."/>
            <person name="Beal B.F."/>
            <person name="Arriagada G."/>
            <person name="Davis B.W."/>
            <person name="Ostrander E.A."/>
            <person name="Goff S.P."/>
            <person name="Metzger M.J."/>
        </authorList>
    </citation>
    <scope>NUCLEOTIDE SEQUENCE</scope>
    <source>
        <strain evidence="2">MELC-2E11</strain>
        <tissue evidence="2">Siphon/mantle</tissue>
    </source>
</reference>
<feature type="non-terminal residue" evidence="2">
    <location>
        <position position="1"/>
    </location>
</feature>
<keyword evidence="1" id="KW-1133">Transmembrane helix</keyword>
<keyword evidence="1" id="KW-0472">Membrane</keyword>
<sequence>MTHPSLEQAKTMTHSSLEQAKIGRTHAYHRLHKVPPPVRLTNLAPVLSLIFQMAIIIAVQVFFFIIIKREP</sequence>
<dbReference type="EMBL" id="CP111020">
    <property type="protein sequence ID" value="WAR15535.1"/>
    <property type="molecule type" value="Genomic_DNA"/>
</dbReference>
<evidence type="ECO:0000256" key="1">
    <source>
        <dbReference type="SAM" id="Phobius"/>
    </source>
</evidence>
<accession>A0ABY7F1J6</accession>
<dbReference type="Proteomes" id="UP001164746">
    <property type="component" value="Chromosome 9"/>
</dbReference>
<proteinExistence type="predicted"/>
<protein>
    <submittedName>
        <fullName evidence="2">Uncharacterized protein</fullName>
    </submittedName>
</protein>
<gene>
    <name evidence="2" type="ORF">MAR_005640</name>
</gene>
<keyword evidence="3" id="KW-1185">Reference proteome</keyword>
<name>A0ABY7F1J6_MYAAR</name>
<organism evidence="2 3">
    <name type="scientific">Mya arenaria</name>
    <name type="common">Soft-shell clam</name>
    <dbReference type="NCBI Taxonomy" id="6604"/>
    <lineage>
        <taxon>Eukaryota</taxon>
        <taxon>Metazoa</taxon>
        <taxon>Spiralia</taxon>
        <taxon>Lophotrochozoa</taxon>
        <taxon>Mollusca</taxon>
        <taxon>Bivalvia</taxon>
        <taxon>Autobranchia</taxon>
        <taxon>Heteroconchia</taxon>
        <taxon>Euheterodonta</taxon>
        <taxon>Imparidentia</taxon>
        <taxon>Neoheterodontei</taxon>
        <taxon>Myida</taxon>
        <taxon>Myoidea</taxon>
        <taxon>Myidae</taxon>
        <taxon>Mya</taxon>
    </lineage>
</organism>